<dbReference type="EMBL" id="JAAAMG010000006">
    <property type="protein sequence ID" value="NDW04564.1"/>
    <property type="molecule type" value="Genomic_DNA"/>
</dbReference>
<organism evidence="1 2">
    <name type="scientific">Jiella pacifica</name>
    <dbReference type="NCBI Taxonomy" id="2696469"/>
    <lineage>
        <taxon>Bacteria</taxon>
        <taxon>Pseudomonadati</taxon>
        <taxon>Pseudomonadota</taxon>
        <taxon>Alphaproteobacteria</taxon>
        <taxon>Hyphomicrobiales</taxon>
        <taxon>Aurantimonadaceae</taxon>
        <taxon>Jiella</taxon>
    </lineage>
</organism>
<protein>
    <submittedName>
        <fullName evidence="1">MmcB family DNA repair protein</fullName>
    </submittedName>
</protein>
<sequence>MPLVSPFAQYPLIDGRQSERAMMVRRGVQRMMLARQIALLPEMPLASGRRADLVCLSEKGEIAIVEIKTSIQDFRVDQKWPIYRLHCDRLYFATHPGVPTEIFPQEFGLILTDGYDAEILREAPLERLAPATRKAMTLKFARLSANRLLQAEWAANPAATMD</sequence>
<reference evidence="1 2" key="1">
    <citation type="submission" date="2020-01" db="EMBL/GenBank/DDBJ databases">
        <title>Jiella pacifica sp. nov.</title>
        <authorList>
            <person name="Xue Z."/>
            <person name="Zhu S."/>
            <person name="Chen J."/>
            <person name="Yang J."/>
        </authorList>
    </citation>
    <scope>NUCLEOTIDE SEQUENCE [LARGE SCALE GENOMIC DNA]</scope>
    <source>
        <strain evidence="1 2">40Bstr34</strain>
    </source>
</reference>
<gene>
    <name evidence="1" type="ORF">GTK09_09000</name>
</gene>
<name>A0A6N9SZP8_9HYPH</name>
<dbReference type="PIRSF" id="PIRSF031796">
    <property type="entry name" value="UPC031796"/>
    <property type="match status" value="1"/>
</dbReference>
<keyword evidence="2" id="KW-1185">Reference proteome</keyword>
<accession>A0A6N9SZP8</accession>
<evidence type="ECO:0000313" key="1">
    <source>
        <dbReference type="EMBL" id="NDW04564.1"/>
    </source>
</evidence>
<dbReference type="Pfam" id="PF06319">
    <property type="entry name" value="MmcB-like"/>
    <property type="match status" value="1"/>
</dbReference>
<dbReference type="Proteomes" id="UP000469011">
    <property type="component" value="Unassembled WGS sequence"/>
</dbReference>
<proteinExistence type="predicted"/>
<comment type="caution">
    <text evidence="1">The sequence shown here is derived from an EMBL/GenBank/DDBJ whole genome shotgun (WGS) entry which is preliminary data.</text>
</comment>
<dbReference type="RefSeq" id="WP_163462824.1">
    <property type="nucleotide sequence ID" value="NZ_JAAAMG010000006.1"/>
</dbReference>
<dbReference type="InterPro" id="IPR009394">
    <property type="entry name" value="MmcB-like"/>
</dbReference>
<dbReference type="AlphaFoldDB" id="A0A6N9SZP8"/>
<evidence type="ECO:0000313" key="2">
    <source>
        <dbReference type="Proteomes" id="UP000469011"/>
    </source>
</evidence>